<feature type="region of interest" description="Disordered" evidence="1">
    <location>
        <begin position="1"/>
        <end position="40"/>
    </location>
</feature>
<sequence length="111" mass="11547">MLELFPGGGLVRGGEGKPGEAARQLEKHQRRRRVVKKDQEDGGCVAIPTAAGREENGSDCNGGILTRDFGGNVDDGGNRGSVSALSKLEMEAAVVVLRMGGVGGEGRERQG</sequence>
<name>A0ABU6VVR1_9FABA</name>
<evidence type="ECO:0000313" key="3">
    <source>
        <dbReference type="Proteomes" id="UP001341840"/>
    </source>
</evidence>
<comment type="caution">
    <text evidence="2">The sequence shown here is derived from an EMBL/GenBank/DDBJ whole genome shotgun (WGS) entry which is preliminary data.</text>
</comment>
<feature type="compositionally biased region" description="Basic and acidic residues" evidence="1">
    <location>
        <begin position="14"/>
        <end position="27"/>
    </location>
</feature>
<proteinExistence type="predicted"/>
<dbReference type="Proteomes" id="UP001341840">
    <property type="component" value="Unassembled WGS sequence"/>
</dbReference>
<protein>
    <submittedName>
        <fullName evidence="2">Uncharacterized protein</fullName>
    </submittedName>
</protein>
<dbReference type="EMBL" id="JASCZI010152326">
    <property type="protein sequence ID" value="MED6175923.1"/>
    <property type="molecule type" value="Genomic_DNA"/>
</dbReference>
<organism evidence="2 3">
    <name type="scientific">Stylosanthes scabra</name>
    <dbReference type="NCBI Taxonomy" id="79078"/>
    <lineage>
        <taxon>Eukaryota</taxon>
        <taxon>Viridiplantae</taxon>
        <taxon>Streptophyta</taxon>
        <taxon>Embryophyta</taxon>
        <taxon>Tracheophyta</taxon>
        <taxon>Spermatophyta</taxon>
        <taxon>Magnoliopsida</taxon>
        <taxon>eudicotyledons</taxon>
        <taxon>Gunneridae</taxon>
        <taxon>Pentapetalae</taxon>
        <taxon>rosids</taxon>
        <taxon>fabids</taxon>
        <taxon>Fabales</taxon>
        <taxon>Fabaceae</taxon>
        <taxon>Papilionoideae</taxon>
        <taxon>50 kb inversion clade</taxon>
        <taxon>dalbergioids sensu lato</taxon>
        <taxon>Dalbergieae</taxon>
        <taxon>Pterocarpus clade</taxon>
        <taxon>Stylosanthes</taxon>
    </lineage>
</organism>
<gene>
    <name evidence="2" type="ORF">PIB30_082893</name>
</gene>
<evidence type="ECO:0000313" key="2">
    <source>
        <dbReference type="EMBL" id="MED6175923.1"/>
    </source>
</evidence>
<accession>A0ABU6VVR1</accession>
<reference evidence="2 3" key="1">
    <citation type="journal article" date="2023" name="Plants (Basel)">
        <title>Bridging the Gap: Combining Genomics and Transcriptomics Approaches to Understand Stylosanthes scabra, an Orphan Legume from the Brazilian Caatinga.</title>
        <authorList>
            <person name="Ferreira-Neto J.R.C."/>
            <person name="da Silva M.D."/>
            <person name="Binneck E."/>
            <person name="de Melo N.F."/>
            <person name="da Silva R.H."/>
            <person name="de Melo A.L.T.M."/>
            <person name="Pandolfi V."/>
            <person name="Bustamante F.O."/>
            <person name="Brasileiro-Vidal A.C."/>
            <person name="Benko-Iseppon A.M."/>
        </authorList>
    </citation>
    <scope>NUCLEOTIDE SEQUENCE [LARGE SCALE GENOMIC DNA]</scope>
    <source>
        <tissue evidence="2">Leaves</tissue>
    </source>
</reference>
<keyword evidence="3" id="KW-1185">Reference proteome</keyword>
<feature type="compositionally biased region" description="Gly residues" evidence="1">
    <location>
        <begin position="1"/>
        <end position="13"/>
    </location>
</feature>
<evidence type="ECO:0000256" key="1">
    <source>
        <dbReference type="SAM" id="MobiDB-lite"/>
    </source>
</evidence>